<evidence type="ECO:0000313" key="3">
    <source>
        <dbReference type="Proteomes" id="UP001595607"/>
    </source>
</evidence>
<feature type="transmembrane region" description="Helical" evidence="1">
    <location>
        <begin position="189"/>
        <end position="211"/>
    </location>
</feature>
<gene>
    <name evidence="2" type="ORF">ACFONP_05255</name>
</gene>
<evidence type="ECO:0000256" key="1">
    <source>
        <dbReference type="SAM" id="Phobius"/>
    </source>
</evidence>
<keyword evidence="3" id="KW-1185">Reference proteome</keyword>
<feature type="transmembrane region" description="Helical" evidence="1">
    <location>
        <begin position="45"/>
        <end position="65"/>
    </location>
</feature>
<keyword evidence="1" id="KW-1133">Transmembrane helix</keyword>
<proteinExistence type="predicted"/>
<feature type="transmembrane region" description="Helical" evidence="1">
    <location>
        <begin position="218"/>
        <end position="251"/>
    </location>
</feature>
<sequence length="280" mass="28979">MREAESLTFFAILSLAGLAFSEAPQLLLDWLSGEPRLSFGGSRSPGVILANSWLGWGAGVLMLRLTKTGREYLPMALHPATLTMTAGGLGLAATALLSIFISIEKVQRSGSAQHVALIGAAFLAATLFIPRFELLLLAFASPLFLIAPKAMIDRHMTSFYVVVLFPALVSLGFLHLLQGAPPDAGNGGATLVTAGVPTALAGPAAAFLLALAKSFRLAAALLVASLGVILAPTTTPLWPLMIVGLAAAFVLHRRVSLVVELALAGSLMVASAALTSQMVG</sequence>
<accession>A0ABV7MCW3</accession>
<dbReference type="EMBL" id="JBHRVA010000002">
    <property type="protein sequence ID" value="MFC3302136.1"/>
    <property type="molecule type" value="Genomic_DNA"/>
</dbReference>
<name>A0ABV7MCW3_9PROT</name>
<evidence type="ECO:0000313" key="2">
    <source>
        <dbReference type="EMBL" id="MFC3302136.1"/>
    </source>
</evidence>
<feature type="transmembrane region" description="Helical" evidence="1">
    <location>
        <begin position="257"/>
        <end position="275"/>
    </location>
</feature>
<dbReference type="RefSeq" id="WP_189574458.1">
    <property type="nucleotide sequence ID" value="NZ_BMXU01000001.1"/>
</dbReference>
<keyword evidence="1" id="KW-0812">Transmembrane</keyword>
<comment type="caution">
    <text evidence="2">The sequence shown here is derived from an EMBL/GenBank/DDBJ whole genome shotgun (WGS) entry which is preliminary data.</text>
</comment>
<protein>
    <submittedName>
        <fullName evidence="2">Uncharacterized protein</fullName>
    </submittedName>
</protein>
<keyword evidence="1" id="KW-0472">Membrane</keyword>
<feature type="transmembrane region" description="Helical" evidence="1">
    <location>
        <begin position="115"/>
        <end position="147"/>
    </location>
</feature>
<reference evidence="3" key="1">
    <citation type="journal article" date="2019" name="Int. J. Syst. Evol. Microbiol.">
        <title>The Global Catalogue of Microorganisms (GCM) 10K type strain sequencing project: providing services to taxonomists for standard genome sequencing and annotation.</title>
        <authorList>
            <consortium name="The Broad Institute Genomics Platform"/>
            <consortium name="The Broad Institute Genome Sequencing Center for Infectious Disease"/>
            <person name="Wu L."/>
            <person name="Ma J."/>
        </authorList>
    </citation>
    <scope>NUCLEOTIDE SEQUENCE [LARGE SCALE GENOMIC DNA]</scope>
    <source>
        <strain evidence="3">KCTC 22245</strain>
    </source>
</reference>
<feature type="transmembrane region" description="Helical" evidence="1">
    <location>
        <begin position="159"/>
        <end position="177"/>
    </location>
</feature>
<feature type="transmembrane region" description="Helical" evidence="1">
    <location>
        <begin position="77"/>
        <end position="103"/>
    </location>
</feature>
<dbReference type="Proteomes" id="UP001595607">
    <property type="component" value="Unassembled WGS sequence"/>
</dbReference>
<organism evidence="2 3">
    <name type="scientific">Parvularcula lutaonensis</name>
    <dbReference type="NCBI Taxonomy" id="491923"/>
    <lineage>
        <taxon>Bacteria</taxon>
        <taxon>Pseudomonadati</taxon>
        <taxon>Pseudomonadota</taxon>
        <taxon>Alphaproteobacteria</taxon>
        <taxon>Parvularculales</taxon>
        <taxon>Parvularculaceae</taxon>
        <taxon>Parvularcula</taxon>
    </lineage>
</organism>